<name>A0A1I7NES1_9HYPH</name>
<keyword evidence="3" id="KW-1185">Reference proteome</keyword>
<feature type="chain" id="PRO_5011791568" evidence="1">
    <location>
        <begin position="25"/>
        <end position="49"/>
    </location>
</feature>
<accession>A0A1I7NES1</accession>
<keyword evidence="1" id="KW-0732">Signal</keyword>
<dbReference type="EMBL" id="FPCH01000002">
    <property type="protein sequence ID" value="SFV33046.1"/>
    <property type="molecule type" value="Genomic_DNA"/>
</dbReference>
<dbReference type="AlphaFoldDB" id="A0A1I7NES1"/>
<reference evidence="3" key="1">
    <citation type="submission" date="2016-10" db="EMBL/GenBank/DDBJ databases">
        <authorList>
            <person name="Varghese N."/>
            <person name="Submissions S."/>
        </authorList>
    </citation>
    <scope>NUCLEOTIDE SEQUENCE [LARGE SCALE GENOMIC DNA]</scope>
    <source>
        <strain evidence="3">DSM 1565</strain>
    </source>
</reference>
<protein>
    <submittedName>
        <fullName evidence="2">Uncharacterized protein</fullName>
    </submittedName>
</protein>
<proteinExistence type="predicted"/>
<organism evidence="2 3">
    <name type="scientific">Hyphomicrobium facile</name>
    <dbReference type="NCBI Taxonomy" id="51670"/>
    <lineage>
        <taxon>Bacteria</taxon>
        <taxon>Pseudomonadati</taxon>
        <taxon>Pseudomonadota</taxon>
        <taxon>Alphaproteobacteria</taxon>
        <taxon>Hyphomicrobiales</taxon>
        <taxon>Hyphomicrobiaceae</taxon>
        <taxon>Hyphomicrobium</taxon>
    </lineage>
</organism>
<sequence>MTAFLKVLVAVTALSAAATTLANASPSDAGMVAGCQADDLTLHGVWDCH</sequence>
<evidence type="ECO:0000256" key="1">
    <source>
        <dbReference type="SAM" id="SignalP"/>
    </source>
</evidence>
<feature type="signal peptide" evidence="1">
    <location>
        <begin position="1"/>
        <end position="24"/>
    </location>
</feature>
<dbReference type="Proteomes" id="UP000199423">
    <property type="component" value="Unassembled WGS sequence"/>
</dbReference>
<evidence type="ECO:0000313" key="3">
    <source>
        <dbReference type="Proteomes" id="UP000199423"/>
    </source>
</evidence>
<gene>
    <name evidence="2" type="ORF">SAMN04488557_1817</name>
</gene>
<evidence type="ECO:0000313" key="2">
    <source>
        <dbReference type="EMBL" id="SFV33046.1"/>
    </source>
</evidence>
<dbReference type="STRING" id="51670.SAMN04488557_1817"/>